<evidence type="ECO:0000313" key="2">
    <source>
        <dbReference type="EMBL" id="RKR75594.1"/>
    </source>
</evidence>
<evidence type="ECO:0000256" key="1">
    <source>
        <dbReference type="SAM" id="SignalP"/>
    </source>
</evidence>
<dbReference type="Proteomes" id="UP000280008">
    <property type="component" value="Unassembled WGS sequence"/>
</dbReference>
<evidence type="ECO:0000313" key="3">
    <source>
        <dbReference type="Proteomes" id="UP000280008"/>
    </source>
</evidence>
<name>A0A495IHZ4_9MICO</name>
<feature type="signal peptide" evidence="1">
    <location>
        <begin position="1"/>
        <end position="26"/>
    </location>
</feature>
<feature type="chain" id="PRO_5039277961" evidence="1">
    <location>
        <begin position="27"/>
        <end position="195"/>
    </location>
</feature>
<dbReference type="AlphaFoldDB" id="A0A495IHZ4"/>
<keyword evidence="1" id="KW-0732">Signal</keyword>
<organism evidence="2 3">
    <name type="scientific">Frondihabitans australicus</name>
    <dbReference type="NCBI Taxonomy" id="386892"/>
    <lineage>
        <taxon>Bacteria</taxon>
        <taxon>Bacillati</taxon>
        <taxon>Actinomycetota</taxon>
        <taxon>Actinomycetes</taxon>
        <taxon>Micrococcales</taxon>
        <taxon>Microbacteriaceae</taxon>
        <taxon>Frondihabitans</taxon>
    </lineage>
</organism>
<dbReference type="RefSeq" id="WP_121370371.1">
    <property type="nucleotide sequence ID" value="NZ_RBKS01000001.1"/>
</dbReference>
<proteinExistence type="predicted"/>
<keyword evidence="3" id="KW-1185">Reference proteome</keyword>
<protein>
    <submittedName>
        <fullName evidence="2">Uncharacterized protein</fullName>
    </submittedName>
</protein>
<dbReference type="PROSITE" id="PS51257">
    <property type="entry name" value="PROKAR_LIPOPROTEIN"/>
    <property type="match status" value="1"/>
</dbReference>
<accession>A0A495IHZ4</accession>
<dbReference type="OrthoDB" id="5120852at2"/>
<dbReference type="EMBL" id="RBKS01000001">
    <property type="protein sequence ID" value="RKR75594.1"/>
    <property type="molecule type" value="Genomic_DNA"/>
</dbReference>
<comment type="caution">
    <text evidence="2">The sequence shown here is derived from an EMBL/GenBank/DDBJ whole genome shotgun (WGS) entry which is preliminary data.</text>
</comment>
<gene>
    <name evidence="2" type="ORF">C8E83_2742</name>
</gene>
<sequence length="195" mass="20036">MPRRPLTLAAALAVVALVLTGCAAHAVTTVSAQEPATHLDSWKVVSARIDSAAAAVEQSFPGTWTTAVAAPPAEACTKTVWSGAGVERTLPSTDGVATVRLVKSSWFDENERPATTLGSRYAAPLATAGWKVDAAGPGDPSLGDLDSPSNTEKVRARWGSSDQVTLVGGFDGDNWVLVASVACATPGIPRQGLTQ</sequence>
<reference evidence="2 3" key="1">
    <citation type="submission" date="2018-10" db="EMBL/GenBank/DDBJ databases">
        <title>Sequencing the genomes of 1000 actinobacteria strains.</title>
        <authorList>
            <person name="Klenk H.-P."/>
        </authorList>
    </citation>
    <scope>NUCLEOTIDE SEQUENCE [LARGE SCALE GENOMIC DNA]</scope>
    <source>
        <strain evidence="2 3">DSM 17894</strain>
    </source>
</reference>